<dbReference type="EC" id="2.7.7.7" evidence="2"/>
<comment type="similarity">
    <text evidence="1">Belongs to the eukaryotic-type primase small subunit family.</text>
</comment>
<keyword evidence="3" id="KW-0240">DNA-directed RNA polymerase</keyword>
<evidence type="ECO:0000256" key="2">
    <source>
        <dbReference type="ARBA" id="ARBA00012417"/>
    </source>
</evidence>
<evidence type="ECO:0000256" key="7">
    <source>
        <dbReference type="ARBA" id="ARBA00044768"/>
    </source>
</evidence>
<evidence type="ECO:0000256" key="6">
    <source>
        <dbReference type="ARBA" id="ARBA00044677"/>
    </source>
</evidence>
<comment type="catalytic activity">
    <reaction evidence="8">
        <text>DNA(n) + a 2'-deoxyribonucleoside 5'-triphosphate = DNA(n+1) + diphosphate</text>
        <dbReference type="Rhea" id="RHEA:22508"/>
        <dbReference type="Rhea" id="RHEA-COMP:17339"/>
        <dbReference type="Rhea" id="RHEA-COMP:17340"/>
        <dbReference type="ChEBI" id="CHEBI:33019"/>
        <dbReference type="ChEBI" id="CHEBI:61560"/>
        <dbReference type="ChEBI" id="CHEBI:173112"/>
        <dbReference type="EC" id="2.7.7.7"/>
    </reaction>
    <physiologicalReaction direction="left-to-right" evidence="8">
        <dbReference type="Rhea" id="RHEA:22509"/>
    </physiologicalReaction>
</comment>
<protein>
    <recommendedName>
        <fullName evidence="5">DNA-directed primase/polymerase protein</fullName>
        <ecNumber evidence="7">2.7.7.102</ecNumber>
        <ecNumber evidence="2">2.7.7.7</ecNumber>
    </recommendedName>
</protein>
<evidence type="ECO:0000256" key="8">
    <source>
        <dbReference type="ARBA" id="ARBA00047303"/>
    </source>
</evidence>
<comment type="caution">
    <text evidence="9">The sequence shown here is derived from an EMBL/GenBank/DDBJ whole genome shotgun (WGS) entry which is preliminary data.</text>
</comment>
<dbReference type="Proteomes" id="UP001176940">
    <property type="component" value="Unassembled WGS sequence"/>
</dbReference>
<proteinExistence type="inferred from homology"/>
<evidence type="ECO:0000256" key="3">
    <source>
        <dbReference type="ARBA" id="ARBA00022478"/>
    </source>
</evidence>
<sequence length="282" mass="31413">MRGRNSAPSSPGHRLGSGCVEKLQLLPTLCTIFTTCVGMSGRRIATAPYRHGDRWRAHWACVRHVLLPAARRSSKRIQGPSFFSKKLEDCFGVKCCADYVLNLDSSTDEKFSRHLIFVLPNAAFKDNIHVGNFIKAALRPVLSVNGCTVTSKASLCERPMNDCAEHCENKKKRSSQKVSTEFPCTANQEFDLSPLIVQDKNGGVQLFIDLGVYTKNRNFRLYKSSKLGKNVTFEVAEDNLFSVKRSKHILEEEQIFLCSLISNVSGEKIHTAALIMGDSVQV</sequence>
<evidence type="ECO:0000256" key="1">
    <source>
        <dbReference type="ARBA" id="ARBA00009762"/>
    </source>
</evidence>
<dbReference type="InterPro" id="IPR044917">
    <property type="entry name" value="PRIMPOL"/>
</dbReference>
<evidence type="ECO:0000313" key="10">
    <source>
        <dbReference type="Proteomes" id="UP001176940"/>
    </source>
</evidence>
<keyword evidence="10" id="KW-1185">Reference proteome</keyword>
<reference evidence="9" key="1">
    <citation type="submission" date="2023-07" db="EMBL/GenBank/DDBJ databases">
        <authorList>
            <person name="Stuckert A."/>
        </authorList>
    </citation>
    <scope>NUCLEOTIDE SEQUENCE</scope>
</reference>
<keyword evidence="3" id="KW-0804">Transcription</keyword>
<evidence type="ECO:0000313" key="9">
    <source>
        <dbReference type="EMBL" id="CAJ0942112.1"/>
    </source>
</evidence>
<dbReference type="EMBL" id="CAUEEQ010019704">
    <property type="protein sequence ID" value="CAJ0942112.1"/>
    <property type="molecule type" value="Genomic_DNA"/>
</dbReference>
<organism evidence="9 10">
    <name type="scientific">Ranitomeya imitator</name>
    <name type="common">mimic poison frog</name>
    <dbReference type="NCBI Taxonomy" id="111125"/>
    <lineage>
        <taxon>Eukaryota</taxon>
        <taxon>Metazoa</taxon>
        <taxon>Chordata</taxon>
        <taxon>Craniata</taxon>
        <taxon>Vertebrata</taxon>
        <taxon>Euteleostomi</taxon>
        <taxon>Amphibia</taxon>
        <taxon>Batrachia</taxon>
        <taxon>Anura</taxon>
        <taxon>Neobatrachia</taxon>
        <taxon>Hyloidea</taxon>
        <taxon>Dendrobatidae</taxon>
        <taxon>Dendrobatinae</taxon>
        <taxon>Ranitomeya</taxon>
    </lineage>
</organism>
<name>A0ABN9LI11_9NEOB</name>
<keyword evidence="4" id="KW-0548">Nucleotidyltransferase</keyword>
<evidence type="ECO:0000256" key="4">
    <source>
        <dbReference type="ARBA" id="ARBA00022932"/>
    </source>
</evidence>
<keyword evidence="4" id="KW-0239">DNA-directed DNA polymerase</keyword>
<gene>
    <name evidence="9" type="ORF">RIMI_LOCUS9478927</name>
</gene>
<evidence type="ECO:0000256" key="5">
    <source>
        <dbReference type="ARBA" id="ARBA00026139"/>
    </source>
</evidence>
<keyword evidence="4" id="KW-0808">Transferase</keyword>
<dbReference type="PANTHER" id="PTHR31399:SF0">
    <property type="entry name" value="DNA-DIRECTED PRIMASE_POLYMERASE PROTEIN"/>
    <property type="match status" value="1"/>
</dbReference>
<comment type="catalytic activity">
    <reaction evidence="6">
        <text>ssDNA + n NTP = ssDNA/pppN(pN)n-1 hybrid + (n-1) diphosphate.</text>
        <dbReference type="EC" id="2.7.7.102"/>
    </reaction>
</comment>
<accession>A0ABN9LI11</accession>
<dbReference type="EC" id="2.7.7.102" evidence="7"/>
<dbReference type="PANTHER" id="PTHR31399">
    <property type="entry name" value="DNA-DIRECTED PRIMASE / POLYMERASE PROTEIN"/>
    <property type="match status" value="1"/>
</dbReference>